<geneLocation type="plasmid" evidence="3">
    <name>pac1084_1</name>
</geneLocation>
<evidence type="ECO:0000256" key="1">
    <source>
        <dbReference type="SAM" id="MobiDB-lite"/>
    </source>
</evidence>
<proteinExistence type="predicted"/>
<accession>A0A1U9LIU5</accession>
<organism evidence="2 3">
    <name type="scientific">Acetobacter persici</name>
    <dbReference type="NCBI Taxonomy" id="1076596"/>
    <lineage>
        <taxon>Bacteria</taxon>
        <taxon>Pseudomonadati</taxon>
        <taxon>Pseudomonadota</taxon>
        <taxon>Alphaproteobacteria</taxon>
        <taxon>Acetobacterales</taxon>
        <taxon>Acetobacteraceae</taxon>
        <taxon>Acetobacter</taxon>
    </lineage>
</organism>
<gene>
    <name evidence="2" type="ORF">A0U91_15320</name>
</gene>
<name>A0A1U9LIU5_9PROT</name>
<dbReference type="EMBL" id="CP014688">
    <property type="protein sequence ID" value="AQT06383.1"/>
    <property type="molecule type" value="Genomic_DNA"/>
</dbReference>
<reference evidence="2 3" key="1">
    <citation type="submission" date="2016-03" db="EMBL/GenBank/DDBJ databases">
        <title>Acetic acid bacteria sequencing.</title>
        <authorList>
            <person name="Brandt J."/>
            <person name="Jakob F."/>
            <person name="Vogel R.F."/>
        </authorList>
    </citation>
    <scope>NUCLEOTIDE SEQUENCE [LARGE SCALE GENOMIC DNA]</scope>
    <source>
        <strain evidence="2 3">TMW2.1084</strain>
        <plasmid evidence="3">pac1084_1</plasmid>
    </source>
</reference>
<protein>
    <recommendedName>
        <fullName evidence="4">Transglycosylase SLT domain-containing protein</fullName>
    </recommendedName>
</protein>
<evidence type="ECO:0000313" key="3">
    <source>
        <dbReference type="Proteomes" id="UP000189055"/>
    </source>
</evidence>
<keyword evidence="2" id="KW-0614">Plasmid</keyword>
<dbReference type="KEGG" id="aper:A0U91_15320"/>
<dbReference type="Gene3D" id="1.10.530.10">
    <property type="match status" value="1"/>
</dbReference>
<evidence type="ECO:0008006" key="4">
    <source>
        <dbReference type="Google" id="ProtNLM"/>
    </source>
</evidence>
<dbReference type="Proteomes" id="UP000189055">
    <property type="component" value="Plasmid pAC1084_1"/>
</dbReference>
<dbReference type="RefSeq" id="WP_077932009.1">
    <property type="nucleotide sequence ID" value="NZ_CP014688.1"/>
</dbReference>
<feature type="region of interest" description="Disordered" evidence="1">
    <location>
        <begin position="132"/>
        <end position="152"/>
    </location>
</feature>
<dbReference type="AlphaFoldDB" id="A0A1U9LIU5"/>
<sequence>MMKLINENEIEALRGKMPLLAGFLSKAARVSVPDGADFKAFLDKAVDGAKRYKATTLASGLAIVGICAATPIMVLDPHNTDHLFKRFVSLDFPSASSPLAEVPNAPPSSGDVRQAPPTVISKKALRDLATNAREKAARPAPPAAARKAAPLRHMHRSEVSPRLIQAIEHAHAVTGMDRSILGTFAFLESSLNQHTATARSSAEGAFQFTKQAWLDTVRHYGRQHGRGLALAADHIAKDDSGHLSIDQKQAGRFIYNLRDNLAVSATLAADAMKHNQSILEEKFGTSSPTALYAFHLLGPTAAIQFLRAEERGGKEMCSDVLKSGLSANREIFTRDGHDITVAEAYEKINSNVTVAHEMMKDIFPENPRNMHVAYEEPAPPQMSP</sequence>
<evidence type="ECO:0000313" key="2">
    <source>
        <dbReference type="EMBL" id="AQT06383.1"/>
    </source>
</evidence>